<dbReference type="Gene3D" id="2.30.30.40">
    <property type="entry name" value="SH3 Domains"/>
    <property type="match status" value="1"/>
</dbReference>
<sequence>LAFGAAKAVFDAVKKPEVQHGLIAASENETARTAVQKALQDEKTLTTVSNIAKAYEKHQQQQHQQQQKDLINLSSSAEDIHGRASGSSASKWPQQQLYPPLPSSRDYAPPPSTDFKKSNNFAAIHDQLASLNLYQPDSVKKATLRPQSHHSAALETPSSGTLQEELPHGNAIYRFQASNFDELSIEPGDVIVLEKKVDEVS</sequence>
<accession>A0A183E074</accession>
<dbReference type="WBParaSite" id="GPUH_0001438401-mRNA-1">
    <property type="protein sequence ID" value="GPUH_0001438401-mRNA-1"/>
    <property type="gene ID" value="GPUH_0001438401"/>
</dbReference>
<protein>
    <submittedName>
        <fullName evidence="2">SH3 domain-containing protein</fullName>
    </submittedName>
</protein>
<dbReference type="CDD" id="cd00174">
    <property type="entry name" value="SH3"/>
    <property type="match status" value="1"/>
</dbReference>
<feature type="region of interest" description="Disordered" evidence="1">
    <location>
        <begin position="79"/>
        <end position="118"/>
    </location>
</feature>
<name>A0A183E074_9BILA</name>
<reference evidence="2" key="1">
    <citation type="submission" date="2016-06" db="UniProtKB">
        <authorList>
            <consortium name="WormBaseParasite"/>
        </authorList>
    </citation>
    <scope>IDENTIFICATION</scope>
</reference>
<organism evidence="2">
    <name type="scientific">Gongylonema pulchrum</name>
    <dbReference type="NCBI Taxonomy" id="637853"/>
    <lineage>
        <taxon>Eukaryota</taxon>
        <taxon>Metazoa</taxon>
        <taxon>Ecdysozoa</taxon>
        <taxon>Nematoda</taxon>
        <taxon>Chromadorea</taxon>
        <taxon>Rhabditida</taxon>
        <taxon>Spirurina</taxon>
        <taxon>Spiruromorpha</taxon>
        <taxon>Spiruroidea</taxon>
        <taxon>Gongylonematidae</taxon>
        <taxon>Gongylonema</taxon>
    </lineage>
</organism>
<feature type="compositionally biased region" description="Polar residues" evidence="1">
    <location>
        <begin position="145"/>
        <end position="162"/>
    </location>
</feature>
<feature type="region of interest" description="Disordered" evidence="1">
    <location>
        <begin position="141"/>
        <end position="165"/>
    </location>
</feature>
<dbReference type="AlphaFoldDB" id="A0A183E074"/>
<dbReference type="InterPro" id="IPR036028">
    <property type="entry name" value="SH3-like_dom_sf"/>
</dbReference>
<evidence type="ECO:0000256" key="1">
    <source>
        <dbReference type="SAM" id="MobiDB-lite"/>
    </source>
</evidence>
<evidence type="ECO:0000313" key="2">
    <source>
        <dbReference type="WBParaSite" id="GPUH_0001438401-mRNA-1"/>
    </source>
</evidence>
<dbReference type="SUPFAM" id="SSF50044">
    <property type="entry name" value="SH3-domain"/>
    <property type="match status" value="1"/>
</dbReference>
<proteinExistence type="predicted"/>